<dbReference type="RefSeq" id="XP_025352835.1">
    <property type="nucleotide sequence ID" value="XM_025501075.1"/>
</dbReference>
<name>A0A316V8L6_9BASI</name>
<feature type="region of interest" description="Disordered" evidence="1">
    <location>
        <begin position="82"/>
        <end position="128"/>
    </location>
</feature>
<reference evidence="2 3" key="1">
    <citation type="journal article" date="2018" name="Mol. Biol. Evol.">
        <title>Broad Genomic Sampling Reveals a Smut Pathogenic Ancestry of the Fungal Clade Ustilaginomycotina.</title>
        <authorList>
            <person name="Kijpornyongpan T."/>
            <person name="Mondo S.J."/>
            <person name="Barry K."/>
            <person name="Sandor L."/>
            <person name="Lee J."/>
            <person name="Lipzen A."/>
            <person name="Pangilinan J."/>
            <person name="LaButti K."/>
            <person name="Hainaut M."/>
            <person name="Henrissat B."/>
            <person name="Grigoriev I.V."/>
            <person name="Spatafora J.W."/>
            <person name="Aime M.C."/>
        </authorList>
    </citation>
    <scope>NUCLEOTIDE SEQUENCE [LARGE SCALE GENOMIC DNA]</scope>
    <source>
        <strain evidence="2 3">MCA 3882</strain>
    </source>
</reference>
<dbReference type="GeneID" id="37022856"/>
<gene>
    <name evidence="2" type="ORF">FA14DRAFT_181219</name>
</gene>
<protein>
    <submittedName>
        <fullName evidence="2">Uncharacterized protein</fullName>
    </submittedName>
</protein>
<evidence type="ECO:0000313" key="3">
    <source>
        <dbReference type="Proteomes" id="UP000245771"/>
    </source>
</evidence>
<accession>A0A316V8L6</accession>
<organism evidence="2 3">
    <name type="scientific">Meira miltonrushii</name>
    <dbReference type="NCBI Taxonomy" id="1280837"/>
    <lineage>
        <taxon>Eukaryota</taxon>
        <taxon>Fungi</taxon>
        <taxon>Dikarya</taxon>
        <taxon>Basidiomycota</taxon>
        <taxon>Ustilaginomycotina</taxon>
        <taxon>Exobasidiomycetes</taxon>
        <taxon>Exobasidiales</taxon>
        <taxon>Brachybasidiaceae</taxon>
        <taxon>Meira</taxon>
    </lineage>
</organism>
<evidence type="ECO:0000256" key="1">
    <source>
        <dbReference type="SAM" id="MobiDB-lite"/>
    </source>
</evidence>
<evidence type="ECO:0000313" key="2">
    <source>
        <dbReference type="EMBL" id="PWN32533.1"/>
    </source>
</evidence>
<sequence>MANNHNWAAFDHRVKKERWQARKDKSPFSCWKKFCASQEKYYETHREAHDTLARSLQDTASERWEKLRARRNDHKDHIRLLEQLKEQKPKANNRLRRTRSFDHVQPLQQAKEQPSEARSSHRRTQSHR</sequence>
<dbReference type="Proteomes" id="UP000245771">
    <property type="component" value="Unassembled WGS sequence"/>
</dbReference>
<dbReference type="EMBL" id="KZ819605">
    <property type="protein sequence ID" value="PWN32533.1"/>
    <property type="molecule type" value="Genomic_DNA"/>
</dbReference>
<keyword evidence="3" id="KW-1185">Reference proteome</keyword>
<dbReference type="AlphaFoldDB" id="A0A316V8L6"/>
<dbReference type="InParanoid" id="A0A316V8L6"/>
<proteinExistence type="predicted"/>